<keyword evidence="3" id="KW-1185">Reference proteome</keyword>
<dbReference type="EMBL" id="AP026867">
    <property type="protein sequence ID" value="BDS15205.1"/>
    <property type="molecule type" value="Genomic_DNA"/>
</dbReference>
<dbReference type="AlphaFoldDB" id="A0A916DWY7"/>
<name>A0A916DWY7_9BACT</name>
<protein>
    <submittedName>
        <fullName evidence="2">Uncharacterized protein</fullName>
    </submittedName>
</protein>
<reference evidence="2" key="1">
    <citation type="submission" date="2022-09" db="EMBL/GenBank/DDBJ databases">
        <title>Aureispira anguillicida sp. nov., isolated from Leptocephalus of Japanese eel Anguilla japonica.</title>
        <authorList>
            <person name="Yuasa K."/>
            <person name="Mekata T."/>
            <person name="Ikunari K."/>
        </authorList>
    </citation>
    <scope>NUCLEOTIDE SEQUENCE</scope>
    <source>
        <strain evidence="2">EL160426</strain>
    </source>
</reference>
<evidence type="ECO:0000313" key="2">
    <source>
        <dbReference type="EMBL" id="BDS15205.1"/>
    </source>
</evidence>
<feature type="coiled-coil region" evidence="1">
    <location>
        <begin position="33"/>
        <end position="60"/>
    </location>
</feature>
<proteinExistence type="predicted"/>
<accession>A0A916DWY7</accession>
<organism evidence="2 3">
    <name type="scientific">Aureispira anguillae</name>
    <dbReference type="NCBI Taxonomy" id="2864201"/>
    <lineage>
        <taxon>Bacteria</taxon>
        <taxon>Pseudomonadati</taxon>
        <taxon>Bacteroidota</taxon>
        <taxon>Saprospiria</taxon>
        <taxon>Saprospirales</taxon>
        <taxon>Saprospiraceae</taxon>
        <taxon>Aureispira</taxon>
    </lineage>
</organism>
<dbReference type="Proteomes" id="UP001060919">
    <property type="component" value="Chromosome"/>
</dbReference>
<evidence type="ECO:0000313" key="3">
    <source>
        <dbReference type="Proteomes" id="UP001060919"/>
    </source>
</evidence>
<evidence type="ECO:0000256" key="1">
    <source>
        <dbReference type="SAM" id="Coils"/>
    </source>
</evidence>
<sequence length="88" mass="10529">MFWTAIAVIVVGGYYFDLQKQKLKQEKRGGANSKEVKRQIGQLMAENEAMKERLRNLEYIIAEKKDYIDLDYEKEQMRLDNNTNKFEY</sequence>
<keyword evidence="1" id="KW-0175">Coiled coil</keyword>
<dbReference type="KEGG" id="aup:AsAng_0059890"/>
<dbReference type="RefSeq" id="WP_264790379.1">
    <property type="nucleotide sequence ID" value="NZ_AP026867.1"/>
</dbReference>
<gene>
    <name evidence="2" type="ORF">AsAng_0059890</name>
</gene>